<dbReference type="Ensembl" id="ENSSDAT00000027830.1">
    <property type="protein sequence ID" value="ENSSDAP00000024323.1"/>
    <property type="gene ID" value="ENSSDAG00000022120.1"/>
</dbReference>
<evidence type="ECO:0000256" key="5">
    <source>
        <dbReference type="ARBA" id="ARBA00022723"/>
    </source>
</evidence>
<dbReference type="GO" id="GO:0043484">
    <property type="term" value="P:regulation of RNA splicing"/>
    <property type="evidence" value="ECO:0007669"/>
    <property type="project" value="TreeGrafter"/>
</dbReference>
<evidence type="ECO:0000256" key="4">
    <source>
        <dbReference type="ARBA" id="ARBA00022664"/>
    </source>
</evidence>
<feature type="zinc finger region" description="C3H1-type" evidence="13">
    <location>
        <begin position="13"/>
        <end position="41"/>
    </location>
</feature>
<protein>
    <submittedName>
        <fullName evidence="15">Muscleblind like splicing regulator 2</fullName>
    </submittedName>
</protein>
<evidence type="ECO:0000256" key="12">
    <source>
        <dbReference type="ARBA" id="ARBA00038226"/>
    </source>
</evidence>
<keyword evidence="7 13" id="KW-0863">Zinc-finger</keyword>
<evidence type="ECO:0000256" key="11">
    <source>
        <dbReference type="ARBA" id="ARBA00023242"/>
    </source>
</evidence>
<feature type="zinc finger region" description="C3H1-type" evidence="13">
    <location>
        <begin position="212"/>
        <end position="238"/>
    </location>
</feature>
<accession>A0A8C9QHE8</accession>
<dbReference type="Proteomes" id="UP000694422">
    <property type="component" value="Unplaced"/>
</dbReference>
<dbReference type="PANTHER" id="PTHR12675:SF4">
    <property type="entry name" value="MUSCLEBLIND-LIKE PROTEIN 2"/>
    <property type="match status" value="1"/>
</dbReference>
<evidence type="ECO:0000313" key="15">
    <source>
        <dbReference type="Ensembl" id="ENSSDAP00000024323.1"/>
    </source>
</evidence>
<organism evidence="15 16">
    <name type="scientific">Spermophilus dauricus</name>
    <name type="common">Daurian ground squirrel</name>
    <dbReference type="NCBI Taxonomy" id="99837"/>
    <lineage>
        <taxon>Eukaryota</taxon>
        <taxon>Metazoa</taxon>
        <taxon>Chordata</taxon>
        <taxon>Craniata</taxon>
        <taxon>Vertebrata</taxon>
        <taxon>Euteleostomi</taxon>
        <taxon>Mammalia</taxon>
        <taxon>Eutheria</taxon>
        <taxon>Euarchontoglires</taxon>
        <taxon>Glires</taxon>
        <taxon>Rodentia</taxon>
        <taxon>Sciuromorpha</taxon>
        <taxon>Sciuridae</taxon>
        <taxon>Xerinae</taxon>
        <taxon>Marmotini</taxon>
        <taxon>Spermophilus</taxon>
    </lineage>
</organism>
<feature type="domain" description="C3H1-type" evidence="14">
    <location>
        <begin position="13"/>
        <end position="41"/>
    </location>
</feature>
<evidence type="ECO:0000256" key="6">
    <source>
        <dbReference type="ARBA" id="ARBA00022737"/>
    </source>
</evidence>
<comment type="similarity">
    <text evidence="12">Belongs to the muscleblind family.</text>
</comment>
<dbReference type="SMART" id="SM00356">
    <property type="entry name" value="ZnF_C3H1"/>
    <property type="match status" value="4"/>
</dbReference>
<feature type="domain" description="C3H1-type" evidence="14">
    <location>
        <begin position="176"/>
        <end position="204"/>
    </location>
</feature>
<evidence type="ECO:0000256" key="2">
    <source>
        <dbReference type="ARBA" id="ARBA00004496"/>
    </source>
</evidence>
<comment type="subcellular location">
    <subcellularLocation>
        <location evidence="2">Cytoplasm</location>
    </subcellularLocation>
    <subcellularLocation>
        <location evidence="1">Nucleus</location>
    </subcellularLocation>
</comment>
<feature type="zinc finger region" description="C3H1-type" evidence="13">
    <location>
        <begin position="176"/>
        <end position="204"/>
    </location>
</feature>
<sequence length="321" mass="35170">MALNVAPVRDTKWLTLEVCRQFQRGTCSRSDEECKFAHPPKSCQVENGRVIACFDSLKGRCSRENCKYLHPPTHLKTQLEINGRNNLIQQKTAAAMLAQQMQFMFPGTPLHPVPTFPVGPAIGTNTAISFAPYLAPVTPGVGLVPTEILPTTPVIVPGSPPVTVPGSTATQKLLRTDKLEVCREFQRGNCARGETDCRFAHPADSTMIDTNDNTVTVCMDYIKGRCMREKCKYFHPSAHLQAKIKAATYHRPPPHEIVSRTAIHGTDEIRSVLDGAKIQGPVTQACLLDAPQCPLETSSNIMIHTLGACYSSRISRSPALP</sequence>
<dbReference type="AlphaFoldDB" id="A0A8C9QHE8"/>
<proteinExistence type="inferred from homology"/>
<feature type="domain" description="C3H1-type" evidence="14">
    <location>
        <begin position="47"/>
        <end position="73"/>
    </location>
</feature>
<dbReference type="FunFam" id="3.30.1370.210:FF:000004">
    <property type="entry name" value="Muscleblind like splicing regulator 1"/>
    <property type="match status" value="1"/>
</dbReference>
<keyword evidence="11" id="KW-0539">Nucleus</keyword>
<dbReference type="GO" id="GO:0008380">
    <property type="term" value="P:RNA splicing"/>
    <property type="evidence" value="ECO:0007669"/>
    <property type="project" value="UniProtKB-KW"/>
</dbReference>
<evidence type="ECO:0000256" key="7">
    <source>
        <dbReference type="ARBA" id="ARBA00022771"/>
    </source>
</evidence>
<reference evidence="15" key="2">
    <citation type="submission" date="2025-09" db="UniProtKB">
        <authorList>
            <consortium name="Ensembl"/>
        </authorList>
    </citation>
    <scope>IDENTIFICATION</scope>
</reference>
<evidence type="ECO:0000256" key="10">
    <source>
        <dbReference type="ARBA" id="ARBA00023187"/>
    </source>
</evidence>
<keyword evidence="5 13" id="KW-0479">Metal-binding</keyword>
<dbReference type="FunFam" id="3.30.1370.210:FF:000002">
    <property type="entry name" value="Muscleblind-like 1 isoform 2"/>
    <property type="match status" value="1"/>
</dbReference>
<keyword evidence="9" id="KW-0694">RNA-binding</keyword>
<dbReference type="InterPro" id="IPR041367">
    <property type="entry name" value="Znf-CCCH_4"/>
</dbReference>
<dbReference type="InterPro" id="IPR054429">
    <property type="entry name" value="Znf-CCCH_Muscleblind-like"/>
</dbReference>
<dbReference type="PANTHER" id="PTHR12675">
    <property type="entry name" value="MUSCLEBLIND-LIKE PROTEIN"/>
    <property type="match status" value="1"/>
</dbReference>
<evidence type="ECO:0000256" key="8">
    <source>
        <dbReference type="ARBA" id="ARBA00022833"/>
    </source>
</evidence>
<keyword evidence="8 13" id="KW-0862">Zinc</keyword>
<name>A0A8C9QHE8_SPEDA</name>
<dbReference type="Pfam" id="PF18044">
    <property type="entry name" value="zf-CCCH_4"/>
    <property type="match status" value="1"/>
</dbReference>
<keyword evidence="3" id="KW-0963">Cytoplasm</keyword>
<dbReference type="InterPro" id="IPR000571">
    <property type="entry name" value="Znf_CCCH"/>
</dbReference>
<dbReference type="GO" id="GO:0003723">
    <property type="term" value="F:RNA binding"/>
    <property type="evidence" value="ECO:0007669"/>
    <property type="project" value="UniProtKB-KW"/>
</dbReference>
<dbReference type="GO" id="GO:0006397">
    <property type="term" value="P:mRNA processing"/>
    <property type="evidence" value="ECO:0007669"/>
    <property type="project" value="UniProtKB-KW"/>
</dbReference>
<evidence type="ECO:0000256" key="3">
    <source>
        <dbReference type="ARBA" id="ARBA00022490"/>
    </source>
</evidence>
<evidence type="ECO:0000256" key="13">
    <source>
        <dbReference type="PROSITE-ProRule" id="PRU00723"/>
    </source>
</evidence>
<dbReference type="Pfam" id="PF00642">
    <property type="entry name" value="zf-CCCH"/>
    <property type="match status" value="1"/>
</dbReference>
<feature type="zinc finger region" description="C3H1-type" evidence="13">
    <location>
        <begin position="47"/>
        <end position="73"/>
    </location>
</feature>
<dbReference type="GO" id="GO:0005654">
    <property type="term" value="C:nucleoplasm"/>
    <property type="evidence" value="ECO:0007669"/>
    <property type="project" value="TreeGrafter"/>
</dbReference>
<keyword evidence="4" id="KW-0507">mRNA processing</keyword>
<dbReference type="GO" id="GO:0005737">
    <property type="term" value="C:cytoplasm"/>
    <property type="evidence" value="ECO:0007669"/>
    <property type="project" value="UniProtKB-SubCell"/>
</dbReference>
<evidence type="ECO:0000313" key="16">
    <source>
        <dbReference type="Proteomes" id="UP000694422"/>
    </source>
</evidence>
<reference evidence="15" key="1">
    <citation type="submission" date="2025-08" db="UniProtKB">
        <authorList>
            <consortium name="Ensembl"/>
        </authorList>
    </citation>
    <scope>IDENTIFICATION</scope>
</reference>
<keyword evidence="16" id="KW-1185">Reference proteome</keyword>
<dbReference type="Gene3D" id="3.30.1370.210">
    <property type="match status" value="2"/>
</dbReference>
<evidence type="ECO:0000259" key="14">
    <source>
        <dbReference type="PROSITE" id="PS50103"/>
    </source>
</evidence>
<keyword evidence="10" id="KW-0508">mRNA splicing</keyword>
<feature type="domain" description="C3H1-type" evidence="14">
    <location>
        <begin position="212"/>
        <end position="238"/>
    </location>
</feature>
<dbReference type="PROSITE" id="PS50103">
    <property type="entry name" value="ZF_C3H1"/>
    <property type="match status" value="4"/>
</dbReference>
<dbReference type="GO" id="GO:0008270">
    <property type="term" value="F:zinc ion binding"/>
    <property type="evidence" value="ECO:0007669"/>
    <property type="project" value="UniProtKB-KW"/>
</dbReference>
<evidence type="ECO:0000256" key="1">
    <source>
        <dbReference type="ARBA" id="ARBA00004123"/>
    </source>
</evidence>
<evidence type="ECO:0000256" key="9">
    <source>
        <dbReference type="ARBA" id="ARBA00022884"/>
    </source>
</evidence>
<keyword evidence="6" id="KW-0677">Repeat</keyword>
<dbReference type="Pfam" id="PF22628">
    <property type="entry name" value="zf-CCCH_10"/>
    <property type="match status" value="2"/>
</dbReference>